<sequence>MPILTEEWDQPADWLPADATQITIREEAAGGGPAILAVTTNSDLDPMQCAETDRQSAPTYAEDWSPDDVYVDRVFACANWAVIKIADGWYGWTPNDPDEMAVSPAQ</sequence>
<protein>
    <submittedName>
        <fullName evidence="1">Uncharacterized protein</fullName>
    </submittedName>
</protein>
<name>A0A4R8V5Q0_9MICO</name>
<proteinExistence type="predicted"/>
<evidence type="ECO:0000313" key="1">
    <source>
        <dbReference type="EMBL" id="SDO29158.1"/>
    </source>
</evidence>
<dbReference type="Proteomes" id="UP000298252">
    <property type="component" value="Unassembled WGS sequence"/>
</dbReference>
<dbReference type="EMBL" id="FNIB01000014">
    <property type="protein sequence ID" value="SDO29158.1"/>
    <property type="molecule type" value="Genomic_DNA"/>
</dbReference>
<evidence type="ECO:0000313" key="3">
    <source>
        <dbReference type="Proteomes" id="UP000199639"/>
    </source>
</evidence>
<gene>
    <name evidence="2" type="ORF">E3O21_10745</name>
    <name evidence="1" type="ORF">SAMN05216368_11451</name>
</gene>
<dbReference type="AlphaFoldDB" id="A0A4R8V5Q0"/>
<dbReference type="RefSeq" id="WP_092341849.1">
    <property type="nucleotide sequence ID" value="NZ_FNIB01000014.1"/>
</dbReference>
<evidence type="ECO:0000313" key="2">
    <source>
        <dbReference type="EMBL" id="TFB76627.1"/>
    </source>
</evidence>
<dbReference type="Proteomes" id="UP000199639">
    <property type="component" value="Unassembled WGS sequence"/>
</dbReference>
<accession>A0A4R8V5Q0</accession>
<organism evidence="1 3">
    <name type="scientific">Cryobacterium flavum</name>
    <dbReference type="NCBI Taxonomy" id="1424659"/>
    <lineage>
        <taxon>Bacteria</taxon>
        <taxon>Bacillati</taxon>
        <taxon>Actinomycetota</taxon>
        <taxon>Actinomycetes</taxon>
        <taxon>Micrococcales</taxon>
        <taxon>Microbacteriaceae</taxon>
        <taxon>Cryobacterium</taxon>
    </lineage>
</organism>
<reference evidence="2 4" key="2">
    <citation type="submission" date="2019-03" db="EMBL/GenBank/DDBJ databases">
        <title>Genomics of glacier-inhabiting Cryobacterium strains.</title>
        <authorList>
            <person name="Liu Q."/>
            <person name="Xin Y.-H."/>
        </authorList>
    </citation>
    <scope>NUCLEOTIDE SEQUENCE [LARGE SCALE GENOMIC DNA]</scope>
    <source>
        <strain evidence="2 4">Hh8</strain>
    </source>
</reference>
<evidence type="ECO:0000313" key="4">
    <source>
        <dbReference type="Proteomes" id="UP000298252"/>
    </source>
</evidence>
<dbReference type="STRING" id="1424659.SAMN05216368_11451"/>
<dbReference type="EMBL" id="SOFD01000027">
    <property type="protein sequence ID" value="TFB76627.1"/>
    <property type="molecule type" value="Genomic_DNA"/>
</dbReference>
<keyword evidence="4" id="KW-1185">Reference proteome</keyword>
<reference evidence="1 3" key="1">
    <citation type="submission" date="2016-10" db="EMBL/GenBank/DDBJ databases">
        <authorList>
            <person name="Varghese N."/>
            <person name="Submissions S."/>
        </authorList>
    </citation>
    <scope>NUCLEOTIDE SEQUENCE [LARGE SCALE GENOMIC DNA]</scope>
    <source>
        <strain evidence="1 3">CGMCC 1.11215</strain>
    </source>
</reference>